<dbReference type="CDD" id="cd11616">
    <property type="entry name" value="SAF_DH_OX_like"/>
    <property type="match status" value="1"/>
</dbReference>
<dbReference type="RefSeq" id="WP_084664724.1">
    <property type="nucleotide sequence ID" value="NZ_LT838272.1"/>
</dbReference>
<dbReference type="AlphaFoldDB" id="A0A1W1VPR6"/>
<evidence type="ECO:0000259" key="2">
    <source>
        <dbReference type="Pfam" id="PF21135"/>
    </source>
</evidence>
<dbReference type="OrthoDB" id="9777844at2"/>
<dbReference type="STRING" id="698762.SAMN00808754_1167"/>
<dbReference type="InterPro" id="IPR036291">
    <property type="entry name" value="NAD(P)-bd_dom_sf"/>
</dbReference>
<sequence>MLNINYKLAQLEEEGRFIKVGLVGAGQMGTGMVNQISLMKGMEVVIIADLDLERARQAYIYRGEDPGRIIKADTREEALKALEQGRPAITDNARLICELDPIDVVVDATGVPQVGAEIAFLAIQNGKHVVTLNVEADVTVGRILSRLAQRAGVVYTLGAGDEPACIKELYDFAEALGFKVIACGKGKNNPLDYYCTPESLIEIARVKGANPKMLTSFYDGTKTMVEMAAVANATGLLPDVPGMHGPQATVEELPRIFELKERGGILNSLGVVDFVIGVAPGVFAIVTTDNLKVREELAYLQMGEGPNYVLYRPYHLTSLETPLSIARAVIYGEPTLVPRFHAAEVAAVAKKKLLPGEILDGIGGTTVYGLIVKAEEAESQGYLPMGLTGCKCVVKRPVERGEVLRWSDISLEEENALVQLYRLQKIM</sequence>
<dbReference type="PANTHER" id="PTHR37850">
    <property type="entry name" value="STRU PROTEIN"/>
    <property type="match status" value="1"/>
</dbReference>
<proteinExistence type="predicted"/>
<dbReference type="SUPFAM" id="SSF51735">
    <property type="entry name" value="NAD(P)-binding Rossmann-fold domains"/>
    <property type="match status" value="1"/>
</dbReference>
<dbReference type="Pfam" id="PF03447">
    <property type="entry name" value="NAD_binding_3"/>
    <property type="match status" value="1"/>
</dbReference>
<dbReference type="PANTHER" id="PTHR37850:SF2">
    <property type="entry name" value="SAF DOMAIN PROTEIN"/>
    <property type="match status" value="1"/>
</dbReference>
<name>A0A1W1VPR6_9FIRM</name>
<dbReference type="GO" id="GO:0050661">
    <property type="term" value="F:NADP binding"/>
    <property type="evidence" value="ECO:0007669"/>
    <property type="project" value="InterPro"/>
</dbReference>
<dbReference type="Proteomes" id="UP000192569">
    <property type="component" value="Chromosome I"/>
</dbReference>
<feature type="domain" description="Aspartate/homoserine dehydrogenase NAD-binding" evidence="1">
    <location>
        <begin position="24"/>
        <end position="153"/>
    </location>
</feature>
<dbReference type="InterPro" id="IPR048423">
    <property type="entry name" value="DRL_cat"/>
</dbReference>
<protein>
    <submittedName>
        <fullName evidence="3">Predicted homoserine dehydrogenase, contains C-terminal SAF domain</fullName>
    </submittedName>
</protein>
<dbReference type="Gene3D" id="3.40.50.720">
    <property type="entry name" value="NAD(P)-binding Rossmann-like Domain"/>
    <property type="match status" value="1"/>
</dbReference>
<dbReference type="GO" id="GO:0016491">
    <property type="term" value="F:oxidoreductase activity"/>
    <property type="evidence" value="ECO:0007669"/>
    <property type="project" value="InterPro"/>
</dbReference>
<evidence type="ECO:0000259" key="1">
    <source>
        <dbReference type="Pfam" id="PF03447"/>
    </source>
</evidence>
<dbReference type="InterPro" id="IPR005106">
    <property type="entry name" value="Asp/hSer_DH_NAD-bd"/>
</dbReference>
<gene>
    <name evidence="3" type="ORF">SAMN00808754_1167</name>
</gene>
<feature type="domain" description="Oxidoreductase DRL-like catalytic" evidence="2">
    <location>
        <begin position="160"/>
        <end position="321"/>
    </location>
</feature>
<organism evidence="3 4">
    <name type="scientific">Thermanaeromonas toyohensis ToBE</name>
    <dbReference type="NCBI Taxonomy" id="698762"/>
    <lineage>
        <taxon>Bacteria</taxon>
        <taxon>Bacillati</taxon>
        <taxon>Bacillota</taxon>
        <taxon>Clostridia</taxon>
        <taxon>Neomoorellales</taxon>
        <taxon>Neomoorellaceae</taxon>
        <taxon>Thermanaeromonas</taxon>
    </lineage>
</organism>
<dbReference type="Pfam" id="PF21135">
    <property type="entry name" value="DRL_cat"/>
    <property type="match status" value="1"/>
</dbReference>
<evidence type="ECO:0000313" key="3">
    <source>
        <dbReference type="EMBL" id="SMB95071.1"/>
    </source>
</evidence>
<reference evidence="3 4" key="1">
    <citation type="submission" date="2017-04" db="EMBL/GenBank/DDBJ databases">
        <authorList>
            <person name="Afonso C.L."/>
            <person name="Miller P.J."/>
            <person name="Scott M.A."/>
            <person name="Spackman E."/>
            <person name="Goraichik I."/>
            <person name="Dimitrov K.M."/>
            <person name="Suarez D.L."/>
            <person name="Swayne D.E."/>
        </authorList>
    </citation>
    <scope>NUCLEOTIDE SEQUENCE [LARGE SCALE GENOMIC DNA]</scope>
    <source>
        <strain evidence="3 4">ToBE</strain>
    </source>
</reference>
<evidence type="ECO:0000313" key="4">
    <source>
        <dbReference type="Proteomes" id="UP000192569"/>
    </source>
</evidence>
<accession>A0A1W1VPR6</accession>
<keyword evidence="4" id="KW-1185">Reference proteome</keyword>
<dbReference type="EMBL" id="LT838272">
    <property type="protein sequence ID" value="SMB95071.1"/>
    <property type="molecule type" value="Genomic_DNA"/>
</dbReference>